<evidence type="ECO:0000313" key="3">
    <source>
        <dbReference type="Proteomes" id="UP000887116"/>
    </source>
</evidence>
<proteinExistence type="predicted"/>
<dbReference type="AlphaFoldDB" id="A0A8X6FIF6"/>
<sequence length="211" mass="22985">MDQLKPVATASHGSKKVFVHPALKTCSHVFVRHDAVKKPLQTPYDGPYLVLKRTEKMFTIEKNGKHSTINIDRLKPAFFENSHHSSAPIISPPPVAVPTSTKPVPDSSPSSPVSPTNSTPLPYVTRSGRRVRFITLVTSNSSACCTIRGGSTVAILLLSSTRAVKIITVAILLLSSTRAVKIIKNHCSTNLLYIVFFSVEYKKDGFNDDGS</sequence>
<feature type="compositionally biased region" description="Low complexity" evidence="1">
    <location>
        <begin position="97"/>
        <end position="120"/>
    </location>
</feature>
<dbReference type="PANTHER" id="PTHR38681:SF1">
    <property type="entry name" value="RETROVIRUS-RELATED POL POLYPROTEIN FROM TRANSPOSON 412-LIKE PROTEIN"/>
    <property type="match status" value="1"/>
</dbReference>
<name>A0A8X6FIF6_TRICU</name>
<feature type="region of interest" description="Disordered" evidence="1">
    <location>
        <begin position="85"/>
        <end position="121"/>
    </location>
</feature>
<accession>A0A8X6FIF6</accession>
<reference evidence="2" key="1">
    <citation type="submission" date="2020-07" db="EMBL/GenBank/DDBJ databases">
        <title>Multicomponent nature underlies the extraordinary mechanical properties of spider dragline silk.</title>
        <authorList>
            <person name="Kono N."/>
            <person name="Nakamura H."/>
            <person name="Mori M."/>
            <person name="Yoshida Y."/>
            <person name="Ohtoshi R."/>
            <person name="Malay A.D."/>
            <person name="Moran D.A.P."/>
            <person name="Tomita M."/>
            <person name="Numata K."/>
            <person name="Arakawa K."/>
        </authorList>
    </citation>
    <scope>NUCLEOTIDE SEQUENCE</scope>
</reference>
<dbReference type="Proteomes" id="UP000887116">
    <property type="component" value="Unassembled WGS sequence"/>
</dbReference>
<organism evidence="2 3">
    <name type="scientific">Trichonephila clavata</name>
    <name type="common">Joro spider</name>
    <name type="synonym">Nephila clavata</name>
    <dbReference type="NCBI Taxonomy" id="2740835"/>
    <lineage>
        <taxon>Eukaryota</taxon>
        <taxon>Metazoa</taxon>
        <taxon>Ecdysozoa</taxon>
        <taxon>Arthropoda</taxon>
        <taxon>Chelicerata</taxon>
        <taxon>Arachnida</taxon>
        <taxon>Araneae</taxon>
        <taxon>Araneomorphae</taxon>
        <taxon>Entelegynae</taxon>
        <taxon>Araneoidea</taxon>
        <taxon>Nephilidae</taxon>
        <taxon>Trichonephila</taxon>
    </lineage>
</organism>
<keyword evidence="3" id="KW-1185">Reference proteome</keyword>
<protein>
    <submittedName>
        <fullName evidence="2">Uncharacterized protein</fullName>
    </submittedName>
</protein>
<gene>
    <name evidence="2" type="primary">AVEN_58625_1</name>
    <name evidence="2" type="ORF">TNCT_461241</name>
</gene>
<dbReference type="EMBL" id="BMAO01002308">
    <property type="protein sequence ID" value="GFQ79739.1"/>
    <property type="molecule type" value="Genomic_DNA"/>
</dbReference>
<evidence type="ECO:0000256" key="1">
    <source>
        <dbReference type="SAM" id="MobiDB-lite"/>
    </source>
</evidence>
<dbReference type="OrthoDB" id="6778265at2759"/>
<dbReference type="PANTHER" id="PTHR38681">
    <property type="entry name" value="RETROVIRUS-RELATED POL POLYPROTEIN FROM TRANSPOSON 412-LIKE PROTEIN-RELATED"/>
    <property type="match status" value="1"/>
</dbReference>
<comment type="caution">
    <text evidence="2">The sequence shown here is derived from an EMBL/GenBank/DDBJ whole genome shotgun (WGS) entry which is preliminary data.</text>
</comment>
<evidence type="ECO:0000313" key="2">
    <source>
        <dbReference type="EMBL" id="GFQ79739.1"/>
    </source>
</evidence>